<dbReference type="AlphaFoldDB" id="A0A4Y2E8F0"/>
<protein>
    <submittedName>
        <fullName evidence="2">Uncharacterized protein</fullName>
    </submittedName>
</protein>
<sequence length="135" mass="15040">MNLNDRPAATMKQAPGDTCDDRSNRTPPRITVPDAMTATEPVGRTREKVQYFIVFQAELVALQKAIDYATNIAQQPTTTLVDNSASVLVSANPESRNPIARSICRNLIQFRIIQVFWIKAHVGYDGHDEADRLAE</sequence>
<dbReference type="Proteomes" id="UP000499080">
    <property type="component" value="Unassembled WGS sequence"/>
</dbReference>
<dbReference type="InterPro" id="IPR036397">
    <property type="entry name" value="RNaseH_sf"/>
</dbReference>
<proteinExistence type="predicted"/>
<dbReference type="EMBL" id="BGPR01000522">
    <property type="protein sequence ID" value="GBM24606.1"/>
    <property type="molecule type" value="Genomic_DNA"/>
</dbReference>
<name>A0A4Y2E8F0_ARAVE</name>
<dbReference type="Gene3D" id="3.30.420.10">
    <property type="entry name" value="Ribonuclease H-like superfamily/Ribonuclease H"/>
    <property type="match status" value="1"/>
</dbReference>
<dbReference type="OrthoDB" id="6514649at2759"/>
<accession>A0A4Y2E8F0</accession>
<evidence type="ECO:0000313" key="3">
    <source>
        <dbReference type="Proteomes" id="UP000499080"/>
    </source>
</evidence>
<organism evidence="2 3">
    <name type="scientific">Araneus ventricosus</name>
    <name type="common">Orbweaver spider</name>
    <name type="synonym">Epeira ventricosa</name>
    <dbReference type="NCBI Taxonomy" id="182803"/>
    <lineage>
        <taxon>Eukaryota</taxon>
        <taxon>Metazoa</taxon>
        <taxon>Ecdysozoa</taxon>
        <taxon>Arthropoda</taxon>
        <taxon>Chelicerata</taxon>
        <taxon>Arachnida</taxon>
        <taxon>Araneae</taxon>
        <taxon>Araneomorphae</taxon>
        <taxon>Entelegynae</taxon>
        <taxon>Araneoidea</taxon>
        <taxon>Araneidae</taxon>
        <taxon>Araneus</taxon>
    </lineage>
</organism>
<dbReference type="GO" id="GO:0003676">
    <property type="term" value="F:nucleic acid binding"/>
    <property type="evidence" value="ECO:0007669"/>
    <property type="project" value="InterPro"/>
</dbReference>
<feature type="region of interest" description="Disordered" evidence="1">
    <location>
        <begin position="1"/>
        <end position="39"/>
    </location>
</feature>
<evidence type="ECO:0000256" key="1">
    <source>
        <dbReference type="SAM" id="MobiDB-lite"/>
    </source>
</evidence>
<reference evidence="2 3" key="1">
    <citation type="journal article" date="2019" name="Sci. Rep.">
        <title>Orb-weaving spider Araneus ventricosus genome elucidates the spidroin gene catalogue.</title>
        <authorList>
            <person name="Kono N."/>
            <person name="Nakamura H."/>
            <person name="Ohtoshi R."/>
            <person name="Moran D.A.P."/>
            <person name="Shinohara A."/>
            <person name="Yoshida Y."/>
            <person name="Fujiwara M."/>
            <person name="Mori M."/>
            <person name="Tomita M."/>
            <person name="Arakawa K."/>
        </authorList>
    </citation>
    <scope>NUCLEOTIDE SEQUENCE [LARGE SCALE GENOMIC DNA]</scope>
</reference>
<comment type="caution">
    <text evidence="2">The sequence shown here is derived from an EMBL/GenBank/DDBJ whole genome shotgun (WGS) entry which is preliminary data.</text>
</comment>
<keyword evidence="3" id="KW-1185">Reference proteome</keyword>
<gene>
    <name evidence="2" type="ORF">AVEN_157862_1</name>
</gene>
<dbReference type="SUPFAM" id="SSF53098">
    <property type="entry name" value="Ribonuclease H-like"/>
    <property type="match status" value="1"/>
</dbReference>
<evidence type="ECO:0000313" key="2">
    <source>
        <dbReference type="EMBL" id="GBM24606.1"/>
    </source>
</evidence>
<dbReference type="InterPro" id="IPR012337">
    <property type="entry name" value="RNaseH-like_sf"/>
</dbReference>